<dbReference type="KEGG" id="prel:PRELSG_0305000"/>
<feature type="region of interest" description="Disordered" evidence="1">
    <location>
        <begin position="394"/>
        <end position="452"/>
    </location>
</feature>
<dbReference type="RefSeq" id="XP_028531575.1">
    <property type="nucleotide sequence ID" value="XM_028680039.1"/>
</dbReference>
<feature type="compositionally biased region" description="Polar residues" evidence="1">
    <location>
        <begin position="394"/>
        <end position="403"/>
    </location>
</feature>
<evidence type="ECO:0000313" key="2">
    <source>
        <dbReference type="EMBL" id="CRG98565.1"/>
    </source>
</evidence>
<evidence type="ECO:0000313" key="3">
    <source>
        <dbReference type="Proteomes" id="UP000220158"/>
    </source>
</evidence>
<feature type="compositionally biased region" description="Low complexity" evidence="1">
    <location>
        <begin position="280"/>
        <end position="297"/>
    </location>
</feature>
<evidence type="ECO:0000256" key="1">
    <source>
        <dbReference type="SAM" id="MobiDB-lite"/>
    </source>
</evidence>
<dbReference type="OrthoDB" id="377737at2759"/>
<gene>
    <name evidence="2" type="ORF">PRELSG_0305000</name>
</gene>
<feature type="compositionally biased region" description="Basic and acidic residues" evidence="1">
    <location>
        <begin position="404"/>
        <end position="431"/>
    </location>
</feature>
<dbReference type="GeneID" id="39734658"/>
<feature type="compositionally biased region" description="Polar residues" evidence="1">
    <location>
        <begin position="1255"/>
        <end position="1274"/>
    </location>
</feature>
<dbReference type="VEuPathDB" id="PlasmoDB:PRELSG_0305000"/>
<organism evidence="2 3">
    <name type="scientific">Plasmodium relictum</name>
    <dbReference type="NCBI Taxonomy" id="85471"/>
    <lineage>
        <taxon>Eukaryota</taxon>
        <taxon>Sar</taxon>
        <taxon>Alveolata</taxon>
        <taxon>Apicomplexa</taxon>
        <taxon>Aconoidasida</taxon>
        <taxon>Haemosporida</taxon>
        <taxon>Plasmodiidae</taxon>
        <taxon>Plasmodium</taxon>
        <taxon>Plasmodium (Haemamoeba)</taxon>
    </lineage>
</organism>
<feature type="region of interest" description="Disordered" evidence="1">
    <location>
        <begin position="1251"/>
        <end position="1274"/>
    </location>
</feature>
<sequence length="1317" mass="156926">MSFSPSKIESFEIFSPNINFRNSNFSIKPMETLNSSKNIENIKKFNYINKIGIENVDNAKNSDEIKRESLDDNNNNSQQFGLLNFENNLYNNQDNAFDNHIHKIKESMIPHTNKNSNDSLENFFSASKFKIEKIKENNSINNNYLNKNKKNLTSILPFDKIVEECALQNSLSKNQVHNLYNHHNIYDERINNKEHYNMSINTYNENNIISKKFSEDISDNPFSSLSKGHKSFFNKKEEYINSLESSNFNNVNIFNNKYVSVRNINQKMNRKLSEKNGFSNDNNNNYDGDGNSNNSNNDEVDDEYNKNNLFEVYDYKKNKKVIYYAVKNHYNPCKEMNKKEKRNYEVYDSKLYENDIYDYLLNQYEKNYKKLIEQRFPIKPNFINERKEIFINQTNLQKSSSHNCKNEKINNNEKSEKEEDSNEKEKKKIENYNEDIDKDQENKNSTGNKIDKQTKIEKKESEMFENIKYGCKLYQKDGLDSQNEKKKKKSQTNLRFLNLYNDDISDIYKSITDIYTYKPNLFIYSSKDNNNKHFDNNLKINKELKKILKKLKYNNTVVISNIGRKCGSSTFSNYMINSIQINNFTNEINNKEECIYSYITTNKNKISYIYLDYDKLTSKKNADDNNNNKINKYITFSFYFSNIIIIHIDSQNYLDMFYILSDYYDIIKNIRENIKGRRKKYQKQKKKKDSIKNKEGKFHKLNTKKIKKDSSSEINIMDSSYSESNDSIKESFDENNFYFPYFIFILRDINKNGCTKIKSKNEIKGNNNFMEAREYLDSLIYKIHDKNLQKKIKYILKFITKKVLFFLPYLYKNKNESLINYDYMNEIKNIKRELYIQGKCIDNMYIGNGTYIYKYLSMVIYTINNNIFYSSNYLKRKIENFENKMLHDVLTENFLLHLRKKIEKKLPMKPNLFLTLTNELKIEFILTYEKFSVGNTSTKRKYKNELCNNIDVIILKAYKENIAFSCYTFFNVIHKKIKELQIYNKINNREYGNFEEMLKDVDNINDRKIDNFIYNEILNIKKEEIYTYFMKYQYDNYESISHINCDRNNLKRRSTNYCNSDSTTDPDALNKKYENDKSKKYNSINIIASNFAPSNFKSLKSKYEEKYVTYDNIKKDRNEDVLDCSKSIRLDNNKKDMKRKIKYDLFNDQNDFYIDVDSGYIYPSKTKNGNYAEEKNPSISKISSRRSLHKFKSDVGVLDARKTKIRKENYISKKYHSSDYFKKKGANSINKNLALCENSESSNDFLEKHSEHHSINQLQRNSMKHNPSNNLQVTNDKTLDLERNESNKKKLNSMCIPHKKKSSCLPKHKNKSKYDNM</sequence>
<keyword evidence="3" id="KW-1185">Reference proteome</keyword>
<feature type="compositionally biased region" description="Basic residues" evidence="1">
    <location>
        <begin position="1297"/>
        <end position="1311"/>
    </location>
</feature>
<feature type="region of interest" description="Disordered" evidence="1">
    <location>
        <begin position="273"/>
        <end position="302"/>
    </location>
</feature>
<proteinExistence type="predicted"/>
<dbReference type="Proteomes" id="UP000220158">
    <property type="component" value="Chromosome 3"/>
</dbReference>
<reference evidence="2 3" key="1">
    <citation type="submission" date="2015-04" db="EMBL/GenBank/DDBJ databases">
        <authorList>
            <consortium name="Pathogen Informatics"/>
        </authorList>
    </citation>
    <scope>NUCLEOTIDE SEQUENCE [LARGE SCALE GENOMIC DNA]</scope>
    <source>
        <strain evidence="2 3">SGS1</strain>
    </source>
</reference>
<name>A0A1J1H1B1_PLARL</name>
<accession>A0A1J1H1B1</accession>
<protein>
    <recommendedName>
        <fullName evidence="4">Protein CINCH</fullName>
    </recommendedName>
</protein>
<feature type="region of interest" description="Disordered" evidence="1">
    <location>
        <begin position="1297"/>
        <end position="1317"/>
    </location>
</feature>
<dbReference type="EMBL" id="LN835298">
    <property type="protein sequence ID" value="CRG98565.1"/>
    <property type="molecule type" value="Genomic_DNA"/>
</dbReference>
<evidence type="ECO:0008006" key="4">
    <source>
        <dbReference type="Google" id="ProtNLM"/>
    </source>
</evidence>